<dbReference type="Proteomes" id="UP001416393">
    <property type="component" value="Unassembled WGS sequence"/>
</dbReference>
<dbReference type="SUPFAM" id="SSF52833">
    <property type="entry name" value="Thioredoxin-like"/>
    <property type="match status" value="1"/>
</dbReference>
<gene>
    <name evidence="1" type="ORF">VP395_00245</name>
</gene>
<dbReference type="PROSITE" id="PS51257">
    <property type="entry name" value="PROKAR_LIPOPROTEIN"/>
    <property type="match status" value="1"/>
</dbReference>
<dbReference type="InterPro" id="IPR036249">
    <property type="entry name" value="Thioredoxin-like_sf"/>
</dbReference>
<evidence type="ECO:0000313" key="1">
    <source>
        <dbReference type="EMBL" id="MEN3322142.1"/>
    </source>
</evidence>
<protein>
    <recommendedName>
        <fullName evidence="3">Thioredoxin domain-containing protein</fullName>
    </recommendedName>
</protein>
<evidence type="ECO:0000313" key="2">
    <source>
        <dbReference type="Proteomes" id="UP001416393"/>
    </source>
</evidence>
<dbReference type="RefSeq" id="WP_346239683.1">
    <property type="nucleotide sequence ID" value="NZ_JAZHYP010000001.1"/>
</dbReference>
<name>A0ABV0A7S6_9FLAO</name>
<accession>A0ABV0A7S6</accession>
<dbReference type="EMBL" id="JAZHYP010000001">
    <property type="protein sequence ID" value="MEN3322142.1"/>
    <property type="molecule type" value="Genomic_DNA"/>
</dbReference>
<reference evidence="1 2" key="1">
    <citation type="submission" date="2024-01" db="EMBL/GenBank/DDBJ databases">
        <title>Mariniflexile litorale sp. nov., isolated from the shallow sediments of the Sea of Japan.</title>
        <authorList>
            <person name="Romanenko L."/>
            <person name="Bystritskaya E."/>
            <person name="Isaeva M."/>
        </authorList>
    </citation>
    <scope>NUCLEOTIDE SEQUENCE [LARGE SCALE GENOMIC DNA]</scope>
    <source>
        <strain evidence="1 2">KCTC 32427</strain>
    </source>
</reference>
<dbReference type="Gene3D" id="3.40.30.10">
    <property type="entry name" value="Glutaredoxin"/>
    <property type="match status" value="1"/>
</dbReference>
<comment type="caution">
    <text evidence="1">The sequence shown here is derived from an EMBL/GenBank/DDBJ whole genome shotgun (WGS) entry which is preliminary data.</text>
</comment>
<proteinExistence type="predicted"/>
<keyword evidence="2" id="KW-1185">Reference proteome</keyword>
<evidence type="ECO:0008006" key="3">
    <source>
        <dbReference type="Google" id="ProtNLM"/>
    </source>
</evidence>
<sequence length="473" mass="55738">MKLRFLSLLIILTLLSCKNDGNNSEDNYAYLGGEIMNPNSDFVVVSKSDMVLDTIKLDNRNRFLYKVNNLKEGLYTFYHGGEIQMVLLEPKDSLLFRLNTLEFDESLVFTGIGDKKNNYLINEFLENEIQEKKIFKFCQLKPNVYENRIDSLKAFKLKKLKTFKTKYKPSALFEKIAQANIDYNYYSSKEVYPFVHHGNNKTEIIKSLPKDFYNYRKSINYNDIFFKEYHHYNSFLRYSINNLSLENHLRHSTDVEFKRSSLCYNLDRLKLIDSLINNENIKNELLYYFTASYLSKSTNSENNDVFLSAYLSKSSDETGKNEIKRFAASLYNLKDGGHFPDIKIVDYNNTEFNINSLINTPTVICFWSNTFYNHFKESHYKLNELKVKYPEVRFIVINIDDFGSDRPKTSLKENRFKFKDEYQFKSPKESIEALAIQPMTKTIVIDKHQKIVYSNTNIFSMNFEEQLLGAINR</sequence>
<organism evidence="1 2">
    <name type="scientific">Mariniflexile soesokkakense</name>
    <dbReference type="NCBI Taxonomy" id="1343160"/>
    <lineage>
        <taxon>Bacteria</taxon>
        <taxon>Pseudomonadati</taxon>
        <taxon>Bacteroidota</taxon>
        <taxon>Flavobacteriia</taxon>
        <taxon>Flavobacteriales</taxon>
        <taxon>Flavobacteriaceae</taxon>
        <taxon>Mariniflexile</taxon>
    </lineage>
</organism>